<sequence length="552" mass="58791">MVLSGCVGLPTDTDPQSLRSFEASSQAEEDLGPEEGQQPDLLLRDFYRASASPTANHSQARAYLTPPAAERWDSGTSTLIVDRLDITTQAGATSQERTFDIRGNVIGTLRDGGSYIPENGAYEATVEMELVDGEWRVSSLPSGVVMERTDLRNNYEPHNLYFFDTTERVLVGDRRWIFAGEKRLDTVLISMLMQGPSERVAPAVSTVPPSQAEFIGASEGVYRFSGLEEADAQSRGQFAAQLTWTLAMANVPTPYTYEAGGMPLIESRPQVVPDDFAELNPRVGMTAATPLYALTDGRIYEISSNQATPVDGPLGTAGNLESADLTAEGTAAAVREDGETSTLVITAGEGSVEEVLTANTISRPSFEFDPNAAWVVLNGEDVVRVVRSESTDEVAQLPVDTSSLEDLEGEVSMLRLSRSGSYAAMLIDGRVYVGVVSRPSAGSRAIVNVQEIAAELSGTALAVDWQPDGSLLVGTSALETPVWRVEQDGSSVSALSSANITAPVVSVSASPNTMYATDARAALQLPTGGSENVIWREVPGLQGVRSVAIVAN</sequence>
<accession>S5T0V3</accession>
<dbReference type="KEGG" id="cmd:B841_03485"/>
<dbReference type="InterPro" id="IPR059026">
    <property type="entry name" value="LpqB_N"/>
</dbReference>
<keyword evidence="12" id="KW-1185">Reference proteome</keyword>
<dbReference type="InterPro" id="IPR019606">
    <property type="entry name" value="GerMN"/>
</dbReference>
<keyword evidence="1" id="KW-1003">Cell membrane</keyword>
<dbReference type="STRING" id="1224163.B841_03485"/>
<evidence type="ECO:0000256" key="1">
    <source>
        <dbReference type="ARBA" id="ARBA00022475"/>
    </source>
</evidence>
<dbReference type="Pfam" id="PF25976">
    <property type="entry name" value="LpqB_N"/>
    <property type="match status" value="1"/>
</dbReference>
<reference evidence="11 12" key="1">
    <citation type="submission" date="2012-11" db="EMBL/GenBank/DDBJ databases">
        <title>The complete genome sequence of Corynebacterium maris Coryn-1 (=DSM 45190).</title>
        <authorList>
            <person name="Schaffert L."/>
            <person name="Albersmeier A."/>
            <person name="Kalinowski J."/>
            <person name="Ruckert C."/>
        </authorList>
    </citation>
    <scope>NUCLEOTIDE SEQUENCE [LARGE SCALE GENOMIC DNA]</scope>
    <source>
        <strain evidence="12">Coryn-1</strain>
    </source>
</reference>
<proteinExistence type="inferred from homology"/>
<dbReference type="HAMAP" id="MF_01373">
    <property type="entry name" value="LpqB_lipoprot"/>
    <property type="match status" value="1"/>
</dbReference>
<evidence type="ECO:0000259" key="9">
    <source>
        <dbReference type="Pfam" id="PF10647"/>
    </source>
</evidence>
<keyword evidence="4" id="KW-0564">Palmitate</keyword>
<evidence type="ECO:0000313" key="11">
    <source>
        <dbReference type="EMBL" id="AGS34180.1"/>
    </source>
</evidence>
<evidence type="ECO:0000256" key="4">
    <source>
        <dbReference type="ARBA" id="ARBA00023139"/>
    </source>
</evidence>
<dbReference type="InterPro" id="IPR023959">
    <property type="entry name" value="LpqB"/>
</dbReference>
<dbReference type="EMBL" id="CP003924">
    <property type="protein sequence ID" value="AGS34180.1"/>
    <property type="molecule type" value="Genomic_DNA"/>
</dbReference>
<evidence type="ECO:0000256" key="7">
    <source>
        <dbReference type="SAM" id="MobiDB-lite"/>
    </source>
</evidence>
<evidence type="ECO:0000256" key="5">
    <source>
        <dbReference type="ARBA" id="ARBA00023288"/>
    </source>
</evidence>
<dbReference type="Gene3D" id="2.130.10.10">
    <property type="entry name" value="YVTN repeat-like/Quinoprotein amine dehydrogenase"/>
    <property type="match status" value="1"/>
</dbReference>
<keyword evidence="5 11" id="KW-0449">Lipoprotein</keyword>
<name>S5T0V3_9CORY</name>
<dbReference type="Pfam" id="PF10647">
    <property type="entry name" value="Gmad1"/>
    <property type="match status" value="1"/>
</dbReference>
<feature type="domain" description="Lipoprotein LpqB N-terminal" evidence="10">
    <location>
        <begin position="32"/>
        <end position="151"/>
    </location>
</feature>
<dbReference type="Pfam" id="PF10646">
    <property type="entry name" value="Germane"/>
    <property type="match status" value="1"/>
</dbReference>
<evidence type="ECO:0000259" key="8">
    <source>
        <dbReference type="Pfam" id="PF10646"/>
    </source>
</evidence>
<evidence type="ECO:0000313" key="12">
    <source>
        <dbReference type="Proteomes" id="UP000015388"/>
    </source>
</evidence>
<dbReference type="HOGENOM" id="CLU_032207_1_0_11"/>
<organism evidence="11 12">
    <name type="scientific">Corynebacterium maris DSM 45190</name>
    <dbReference type="NCBI Taxonomy" id="1224163"/>
    <lineage>
        <taxon>Bacteria</taxon>
        <taxon>Bacillati</taxon>
        <taxon>Actinomycetota</taxon>
        <taxon>Actinomycetes</taxon>
        <taxon>Mycobacteriales</taxon>
        <taxon>Corynebacteriaceae</taxon>
        <taxon>Corynebacterium</taxon>
    </lineage>
</organism>
<keyword evidence="2" id="KW-0732">Signal</keyword>
<evidence type="ECO:0000256" key="3">
    <source>
        <dbReference type="ARBA" id="ARBA00023136"/>
    </source>
</evidence>
<dbReference type="SUPFAM" id="SSF50969">
    <property type="entry name" value="YVTN repeat-like/Quinoprotein amine dehydrogenase"/>
    <property type="match status" value="1"/>
</dbReference>
<evidence type="ECO:0000256" key="6">
    <source>
        <dbReference type="HAMAP-Rule" id="MF_01373"/>
    </source>
</evidence>
<evidence type="ECO:0000259" key="10">
    <source>
        <dbReference type="Pfam" id="PF25976"/>
    </source>
</evidence>
<comment type="similarity">
    <text evidence="6">Belongs to the LpqB lipoprotein family.</text>
</comment>
<evidence type="ECO:0000256" key="2">
    <source>
        <dbReference type="ARBA" id="ARBA00022729"/>
    </source>
</evidence>
<feature type="domain" description="Lipoprotein LpqB C-terminal" evidence="9">
    <location>
        <begin position="297"/>
        <end position="544"/>
    </location>
</feature>
<dbReference type="NCBIfam" id="NF010141">
    <property type="entry name" value="PRK13616.1"/>
    <property type="match status" value="1"/>
</dbReference>
<dbReference type="eggNOG" id="COG5401">
    <property type="taxonomic scope" value="Bacteria"/>
</dbReference>
<dbReference type="PATRIC" id="fig|1224163.3.peg.700"/>
<gene>
    <name evidence="6" type="primary">lpqB</name>
    <name evidence="11" type="ORF">B841_03485</name>
</gene>
<comment type="subcellular location">
    <subcellularLocation>
        <location evidence="6">Cell membrane</location>
        <topology evidence="6">Lipid-anchor</topology>
    </subcellularLocation>
</comment>
<feature type="domain" description="GerMN" evidence="8">
    <location>
        <begin position="159"/>
        <end position="250"/>
    </location>
</feature>
<feature type="compositionally biased region" description="Polar residues" evidence="7">
    <location>
        <begin position="13"/>
        <end position="26"/>
    </location>
</feature>
<dbReference type="Proteomes" id="UP000015388">
    <property type="component" value="Chromosome"/>
</dbReference>
<dbReference type="InterPro" id="IPR015943">
    <property type="entry name" value="WD40/YVTN_repeat-like_dom_sf"/>
</dbReference>
<keyword evidence="3" id="KW-0472">Membrane</keyword>
<protein>
    <recommendedName>
        <fullName evidence="6">Lipoprotein LpqB</fullName>
    </recommendedName>
</protein>
<dbReference type="GO" id="GO:0005886">
    <property type="term" value="C:plasma membrane"/>
    <property type="evidence" value="ECO:0007669"/>
    <property type="project" value="UniProtKB-SubCell"/>
</dbReference>
<feature type="region of interest" description="Disordered" evidence="7">
    <location>
        <begin position="1"/>
        <end position="37"/>
    </location>
</feature>
<dbReference type="InterPro" id="IPR018910">
    <property type="entry name" value="LpqB_C"/>
</dbReference>
<dbReference type="InterPro" id="IPR011044">
    <property type="entry name" value="Quino_amine_DH_bsu"/>
</dbReference>
<dbReference type="AlphaFoldDB" id="S5T0V3"/>